<feature type="domain" description="Peptidase S8/S53" evidence="13">
    <location>
        <begin position="323"/>
        <end position="593"/>
    </location>
</feature>
<dbReference type="InterPro" id="IPR023828">
    <property type="entry name" value="Peptidase_S8_Ser-AS"/>
</dbReference>
<dbReference type="InterPro" id="IPR051048">
    <property type="entry name" value="Peptidase_S8/S53_subtilisin"/>
</dbReference>
<dbReference type="InParanoid" id="A0A0G4FUM8"/>
<evidence type="ECO:0000256" key="2">
    <source>
        <dbReference type="ARBA" id="ARBA00022670"/>
    </source>
</evidence>
<sequence>MVPPVLFICGLSLALNIQVTSTAAHFDHQPPSRAIVKVRQPSVGPNRRLQHLLKHSALVEHHEGGGHVMLLDKQEIIRQRRLAASGGFGVLGERERRASDASGEHVDASRVAYLEGVGLEVLSYPGRWKHDNLCTAIRAHLDVEVCERDVQLKAVRPLSHNRHPRGTRSLSRIGREVELVEPHGPPQAEATAVHPHAGGARPDDPGYARQWALNNAEHPMMDVDGPEAWDILSHYDGHPHHMGQTEAVVMADDTNLRGDDATMPPKDEAERQAIGEGGGGERTGESVMAASAAGAYSHARVDESEAAQEQQRPSVPTRHRQVPVVAVIDSGVDYHHPDLQGSLWVNQPELNGQEGVDDDGNGYIDDVYGYDFRNNDGDPYDSDGHGTHVMGIIGAIPNNARGIAGVVGNERVKVMSLKFMGADENDPSATTGWTSDAIRALDYSIVMGADITCNSWGGGPYDRGLEEAIRSSAWAKQLFVVAAGNEMIDLDTTKQYPAAFAEEIRNILNVASVDKSGGLLWDSNFGKQTVHLGAPGEQILSTITWGKYAYYSGTSMSAPFVCGVAALALSAYPQLSGDIEAFRNVLLSTLTPLPALQNRTIYGGMVNARAAVQEALRSAIHYSTPPPAADSSGGRVDEQSPALDCLMHDGESNTSTRSWPPDCGGDQRGDNSTAVATAYGHQAHEAAEPPPHRRLETPYDLKPTERADNHHHHHHHQQQQQQHENESESSYLVSGRVVALVMLLPFLGMALLAITVLSRKRTSDEALPSP</sequence>
<feature type="signal peptide" evidence="12">
    <location>
        <begin position="1"/>
        <end position="24"/>
    </location>
</feature>
<dbReference type="PROSITE" id="PS00138">
    <property type="entry name" value="SUBTILASE_SER"/>
    <property type="match status" value="1"/>
</dbReference>
<dbReference type="SUPFAM" id="SSF52743">
    <property type="entry name" value="Subtilisin-like"/>
    <property type="match status" value="1"/>
</dbReference>
<feature type="compositionally biased region" description="Low complexity" evidence="10">
    <location>
        <begin position="285"/>
        <end position="298"/>
    </location>
</feature>
<keyword evidence="3 8" id="KW-0378">Hydrolase</keyword>
<evidence type="ECO:0000256" key="8">
    <source>
        <dbReference type="PROSITE-ProRule" id="PRU01240"/>
    </source>
</evidence>
<dbReference type="Proteomes" id="UP000041254">
    <property type="component" value="Unassembled WGS sequence"/>
</dbReference>
<feature type="active site" description="Charge relay system" evidence="8">
    <location>
        <position position="329"/>
    </location>
</feature>
<dbReference type="Gene3D" id="3.40.50.200">
    <property type="entry name" value="Peptidase S8/S53 domain"/>
    <property type="match status" value="1"/>
</dbReference>
<dbReference type="InterPro" id="IPR015500">
    <property type="entry name" value="Peptidase_S8_subtilisin-rel"/>
</dbReference>
<feature type="compositionally biased region" description="Basic and acidic residues" evidence="10">
    <location>
        <begin position="259"/>
        <end position="273"/>
    </location>
</feature>
<feature type="region of interest" description="Disordered" evidence="10">
    <location>
        <begin position="703"/>
        <end position="729"/>
    </location>
</feature>
<organism evidence="14 15">
    <name type="scientific">Vitrella brassicaformis (strain CCMP3155)</name>
    <dbReference type="NCBI Taxonomy" id="1169540"/>
    <lineage>
        <taxon>Eukaryota</taxon>
        <taxon>Sar</taxon>
        <taxon>Alveolata</taxon>
        <taxon>Colpodellida</taxon>
        <taxon>Vitrellaceae</taxon>
        <taxon>Vitrella</taxon>
    </lineage>
</organism>
<feature type="region of interest" description="Disordered" evidence="10">
    <location>
        <begin position="259"/>
        <end position="318"/>
    </location>
</feature>
<keyword evidence="12" id="KW-0732">Signal</keyword>
<dbReference type="EMBL" id="CDMY01000505">
    <property type="protein sequence ID" value="CEM18653.1"/>
    <property type="molecule type" value="Genomic_DNA"/>
</dbReference>
<keyword evidence="11" id="KW-1133">Transmembrane helix</keyword>
<dbReference type="InterPro" id="IPR034204">
    <property type="entry name" value="PfSUB1-like_cat_dom"/>
</dbReference>
<dbReference type="AlphaFoldDB" id="A0A0G4FUM8"/>
<feature type="region of interest" description="Disordered" evidence="10">
    <location>
        <begin position="185"/>
        <end position="204"/>
    </location>
</feature>
<dbReference type="CDD" id="cd07473">
    <property type="entry name" value="Peptidases_S8_Subtilisin_like"/>
    <property type="match status" value="1"/>
</dbReference>
<keyword evidence="11" id="KW-0472">Membrane</keyword>
<protein>
    <recommendedName>
        <fullName evidence="7">subtilisin</fullName>
        <ecNumber evidence="7">3.4.21.62</ecNumber>
    </recommendedName>
</protein>
<evidence type="ECO:0000256" key="6">
    <source>
        <dbReference type="ARBA" id="ARBA00023529"/>
    </source>
</evidence>
<feature type="transmembrane region" description="Helical" evidence="11">
    <location>
        <begin position="737"/>
        <end position="757"/>
    </location>
</feature>
<dbReference type="EC" id="3.4.21.62" evidence="7"/>
<dbReference type="PANTHER" id="PTHR43399:SF4">
    <property type="entry name" value="CELL WALL-ASSOCIATED PROTEASE"/>
    <property type="match status" value="1"/>
</dbReference>
<dbReference type="PRINTS" id="PR00723">
    <property type="entry name" value="SUBTILISIN"/>
</dbReference>
<dbReference type="PROSITE" id="PS00136">
    <property type="entry name" value="SUBTILASE_ASP"/>
    <property type="match status" value="1"/>
</dbReference>
<feature type="active site" description="Charge relay system" evidence="8">
    <location>
        <position position="555"/>
    </location>
</feature>
<keyword evidence="15" id="KW-1185">Reference proteome</keyword>
<accession>A0A0G4FUM8</accession>
<keyword evidence="4 8" id="KW-0720">Serine protease</keyword>
<evidence type="ECO:0000256" key="1">
    <source>
        <dbReference type="ARBA" id="ARBA00011073"/>
    </source>
</evidence>
<feature type="active site" description="Charge relay system" evidence="8">
    <location>
        <position position="385"/>
    </location>
</feature>
<gene>
    <name evidence="14" type="ORF">Vbra_21729</name>
</gene>
<dbReference type="InterPro" id="IPR000209">
    <property type="entry name" value="Peptidase_S8/S53_dom"/>
</dbReference>
<dbReference type="Pfam" id="PF00082">
    <property type="entry name" value="Peptidase_S8"/>
    <property type="match status" value="1"/>
</dbReference>
<evidence type="ECO:0000256" key="4">
    <source>
        <dbReference type="ARBA" id="ARBA00022825"/>
    </source>
</evidence>
<dbReference type="STRING" id="1169540.A0A0G4FUM8"/>
<evidence type="ECO:0000259" key="13">
    <source>
        <dbReference type="Pfam" id="PF00082"/>
    </source>
</evidence>
<name>A0A0G4FUM8_VITBC</name>
<evidence type="ECO:0000256" key="9">
    <source>
        <dbReference type="RuleBase" id="RU003355"/>
    </source>
</evidence>
<evidence type="ECO:0000256" key="12">
    <source>
        <dbReference type="SAM" id="SignalP"/>
    </source>
</evidence>
<evidence type="ECO:0000313" key="15">
    <source>
        <dbReference type="Proteomes" id="UP000041254"/>
    </source>
</evidence>
<evidence type="ECO:0000256" key="3">
    <source>
        <dbReference type="ARBA" id="ARBA00022801"/>
    </source>
</evidence>
<dbReference type="PROSITE" id="PS51892">
    <property type="entry name" value="SUBTILASE"/>
    <property type="match status" value="1"/>
</dbReference>
<evidence type="ECO:0000256" key="11">
    <source>
        <dbReference type="SAM" id="Phobius"/>
    </source>
</evidence>
<keyword evidence="2 8" id="KW-0645">Protease</keyword>
<dbReference type="PhylomeDB" id="A0A0G4FUM8"/>
<evidence type="ECO:0000256" key="5">
    <source>
        <dbReference type="ARBA" id="ARBA00023145"/>
    </source>
</evidence>
<evidence type="ECO:0000256" key="10">
    <source>
        <dbReference type="SAM" id="MobiDB-lite"/>
    </source>
</evidence>
<reference evidence="14" key="1">
    <citation type="submission" date="2014-11" db="EMBL/GenBank/DDBJ databases">
        <authorList>
            <person name="Zhu J."/>
            <person name="Qi W."/>
            <person name="Song R."/>
        </authorList>
    </citation>
    <scope>NUCLEOTIDE SEQUENCE [LARGE SCALE GENOMIC DNA]</scope>
</reference>
<keyword evidence="5" id="KW-0865">Zymogen</keyword>
<feature type="chain" id="PRO_5005189772" description="subtilisin" evidence="12">
    <location>
        <begin position="25"/>
        <end position="770"/>
    </location>
</feature>
<dbReference type="InterPro" id="IPR036852">
    <property type="entry name" value="Peptidase_S8/S53_dom_sf"/>
</dbReference>
<dbReference type="VEuPathDB" id="CryptoDB:Vbra_21729"/>
<keyword evidence="11" id="KW-0812">Transmembrane</keyword>
<evidence type="ECO:0000256" key="7">
    <source>
        <dbReference type="ARBA" id="ARBA00023619"/>
    </source>
</evidence>
<comment type="similarity">
    <text evidence="1 8 9">Belongs to the peptidase S8 family.</text>
</comment>
<comment type="catalytic activity">
    <reaction evidence="6">
        <text>Hydrolysis of proteins with broad specificity for peptide bonds, and a preference for a large uncharged residue in P1. Hydrolyzes peptide amides.</text>
        <dbReference type="EC" id="3.4.21.62"/>
    </reaction>
</comment>
<dbReference type="GO" id="GO:0004252">
    <property type="term" value="F:serine-type endopeptidase activity"/>
    <property type="evidence" value="ECO:0007669"/>
    <property type="project" value="UniProtKB-UniRule"/>
</dbReference>
<dbReference type="GO" id="GO:0006508">
    <property type="term" value="P:proteolysis"/>
    <property type="evidence" value="ECO:0007669"/>
    <property type="project" value="UniProtKB-KW"/>
</dbReference>
<dbReference type="InterPro" id="IPR023827">
    <property type="entry name" value="Peptidase_S8_Asp-AS"/>
</dbReference>
<feature type="region of interest" description="Disordered" evidence="10">
    <location>
        <begin position="645"/>
        <end position="672"/>
    </location>
</feature>
<dbReference type="PANTHER" id="PTHR43399">
    <property type="entry name" value="SUBTILISIN-RELATED"/>
    <property type="match status" value="1"/>
</dbReference>
<proteinExistence type="inferred from homology"/>
<evidence type="ECO:0000313" key="14">
    <source>
        <dbReference type="EMBL" id="CEM18653.1"/>
    </source>
</evidence>
<dbReference type="OrthoDB" id="531541at2759"/>